<evidence type="ECO:0000313" key="9">
    <source>
        <dbReference type="Proteomes" id="UP000284120"/>
    </source>
</evidence>
<evidence type="ECO:0000313" key="8">
    <source>
        <dbReference type="EMBL" id="RWU10137.1"/>
    </source>
</evidence>
<comment type="caution">
    <text evidence="8">The sequence shown here is derived from an EMBL/GenBank/DDBJ whole genome shotgun (WGS) entry which is preliminary data.</text>
</comment>
<dbReference type="InterPro" id="IPR012944">
    <property type="entry name" value="SusD_RagB_dom"/>
</dbReference>
<proteinExistence type="inferred from homology"/>
<keyword evidence="4" id="KW-0472">Membrane</keyword>
<dbReference type="InterPro" id="IPR033985">
    <property type="entry name" value="SusD-like_N"/>
</dbReference>
<dbReference type="Pfam" id="PF14322">
    <property type="entry name" value="SusD-like_3"/>
    <property type="match status" value="1"/>
</dbReference>
<evidence type="ECO:0000256" key="3">
    <source>
        <dbReference type="ARBA" id="ARBA00022729"/>
    </source>
</evidence>
<feature type="domain" description="RagB/SusD" evidence="6">
    <location>
        <begin position="339"/>
        <end position="525"/>
    </location>
</feature>
<dbReference type="Proteomes" id="UP000284120">
    <property type="component" value="Unassembled WGS sequence"/>
</dbReference>
<dbReference type="SUPFAM" id="SSF48452">
    <property type="entry name" value="TPR-like"/>
    <property type="match status" value="1"/>
</dbReference>
<evidence type="ECO:0000256" key="2">
    <source>
        <dbReference type="ARBA" id="ARBA00006275"/>
    </source>
</evidence>
<dbReference type="Pfam" id="PF07980">
    <property type="entry name" value="SusD_RagB"/>
    <property type="match status" value="1"/>
</dbReference>
<comment type="subcellular location">
    <subcellularLocation>
        <location evidence="1">Cell outer membrane</location>
    </subcellularLocation>
</comment>
<evidence type="ECO:0000256" key="1">
    <source>
        <dbReference type="ARBA" id="ARBA00004442"/>
    </source>
</evidence>
<reference evidence="8 9" key="1">
    <citation type="submission" date="2018-06" db="EMBL/GenBank/DDBJ databases">
        <title>Pedobacter endophyticus sp. nov., an endophytic bacterium isolated from a leaf of Triticum aestivum.</title>
        <authorList>
            <person name="Zhang L."/>
        </authorList>
    </citation>
    <scope>NUCLEOTIDE SEQUENCE [LARGE SCALE GENOMIC DNA]</scope>
    <source>
        <strain evidence="8 9">CM134L-2</strain>
    </source>
</reference>
<dbReference type="Gene3D" id="1.25.40.390">
    <property type="match status" value="1"/>
</dbReference>
<dbReference type="PROSITE" id="PS51257">
    <property type="entry name" value="PROKAR_LIPOPROTEIN"/>
    <property type="match status" value="1"/>
</dbReference>
<evidence type="ECO:0000256" key="4">
    <source>
        <dbReference type="ARBA" id="ARBA00023136"/>
    </source>
</evidence>
<organism evidence="8 9">
    <name type="scientific">Pedobacter chitinilyticus</name>
    <dbReference type="NCBI Taxonomy" id="2233776"/>
    <lineage>
        <taxon>Bacteria</taxon>
        <taxon>Pseudomonadati</taxon>
        <taxon>Bacteroidota</taxon>
        <taxon>Sphingobacteriia</taxon>
        <taxon>Sphingobacteriales</taxon>
        <taxon>Sphingobacteriaceae</taxon>
        <taxon>Pedobacter</taxon>
    </lineage>
</organism>
<evidence type="ECO:0000259" key="7">
    <source>
        <dbReference type="Pfam" id="PF14322"/>
    </source>
</evidence>
<dbReference type="InterPro" id="IPR011990">
    <property type="entry name" value="TPR-like_helical_dom_sf"/>
</dbReference>
<dbReference type="OrthoDB" id="5694214at2"/>
<keyword evidence="9" id="KW-1185">Reference proteome</keyword>
<feature type="domain" description="SusD-like N-terminal" evidence="7">
    <location>
        <begin position="22"/>
        <end position="219"/>
    </location>
</feature>
<dbReference type="RefSeq" id="WP_113645632.1">
    <property type="nucleotide sequence ID" value="NZ_QMHN01000001.1"/>
</dbReference>
<sequence length="525" mass="59243">MKRKYQIIIALLAIVFISSCSKFLDVKPKDSILPEEYFETEEQLNKALIGVYDVLGNSALYGNYMHGRMGLDADEGFQRSSTLVTGPITYDVETADLTVKNFWAALYDGINRANFLLENIHRSQMDETKRNEVKGQVLFLRGYYYFLLVSNFGDVPLITAASKSVGNTQIARTPSKQVYEQIEKDMLAAEPLVKSAPEVGFGGKISKSAVWGILAKVYLYWAGYPLRDQTKYEQARKWSSMVITSGGHALNPSYQQIFINYAQDKYDIKESIWEVEFWGNDAEAYTESGRVGSVLGIANSTDDPVVGRVLGYINTTATLYRRYEDTDLRRDWTIGPFRYSGTPPAKINYSATQIYQRNVGKWRREYEVVSPKSIISTPQNYPLLRYSDVLLMYAEAETEVSGAPTTAAYKAVNEVRRRGYGKDVNTPDATIDFSGMGKASFLSALQDERSRELAFESIRKGDLVRWGLLVNKMKTVEADFGKDIVPDNLKHGAKTFKSASARDVVFPIPAYEMSLNRLLVQNYGW</sequence>
<dbReference type="GO" id="GO:0009279">
    <property type="term" value="C:cell outer membrane"/>
    <property type="evidence" value="ECO:0007669"/>
    <property type="project" value="UniProtKB-SubCell"/>
</dbReference>
<keyword evidence="3" id="KW-0732">Signal</keyword>
<keyword evidence="5" id="KW-0998">Cell outer membrane</keyword>
<evidence type="ECO:0000259" key="6">
    <source>
        <dbReference type="Pfam" id="PF07980"/>
    </source>
</evidence>
<dbReference type="CDD" id="cd08977">
    <property type="entry name" value="SusD"/>
    <property type="match status" value="1"/>
</dbReference>
<dbReference type="AlphaFoldDB" id="A0A3S3PIA0"/>
<dbReference type="EMBL" id="SAYW01000001">
    <property type="protein sequence ID" value="RWU10137.1"/>
    <property type="molecule type" value="Genomic_DNA"/>
</dbReference>
<evidence type="ECO:0000256" key="5">
    <source>
        <dbReference type="ARBA" id="ARBA00023237"/>
    </source>
</evidence>
<accession>A0A3S3PIA0</accession>
<name>A0A3S3PIA0_9SPHI</name>
<gene>
    <name evidence="8" type="ORF">DPV69_01980</name>
</gene>
<comment type="similarity">
    <text evidence="2">Belongs to the SusD family.</text>
</comment>
<protein>
    <submittedName>
        <fullName evidence="8">RagB/SusD family nutrient uptake outer membrane protein</fullName>
    </submittedName>
</protein>